<proteinExistence type="evidence at protein level"/>
<protein>
    <submittedName>
        <fullName evidence="3">Kanadaptin-like isoform X2</fullName>
    </submittedName>
</protein>
<accession>A0A498M947</accession>
<feature type="compositionally biased region" description="Acidic residues" evidence="1">
    <location>
        <begin position="306"/>
        <end position="328"/>
    </location>
</feature>
<dbReference type="SMART" id="SM00240">
    <property type="entry name" value="FHA"/>
    <property type="match status" value="1"/>
</dbReference>
<feature type="compositionally biased region" description="Basic and acidic residues" evidence="1">
    <location>
        <begin position="693"/>
        <end position="715"/>
    </location>
</feature>
<feature type="domain" description="FHA" evidence="2">
    <location>
        <begin position="184"/>
        <end position="244"/>
    </location>
</feature>
<dbReference type="InterPro" id="IPR000253">
    <property type="entry name" value="FHA_dom"/>
</dbReference>
<dbReference type="Pfam" id="PF00498">
    <property type="entry name" value="FHA"/>
    <property type="match status" value="1"/>
</dbReference>
<dbReference type="AlphaFoldDB" id="A0A498M947"/>
<feature type="region of interest" description="Disordered" evidence="1">
    <location>
        <begin position="1"/>
        <end position="130"/>
    </location>
</feature>
<evidence type="ECO:0007829" key="5">
    <source>
        <dbReference type="PeptideAtlas" id="A0A498M947"/>
    </source>
</evidence>
<dbReference type="EMBL" id="QBIY01012793">
    <property type="protein sequence ID" value="RXN16353.1"/>
    <property type="molecule type" value="Genomic_DNA"/>
</dbReference>
<comment type="caution">
    <text evidence="3">The sequence shown here is derived from an EMBL/GenBank/DDBJ whole genome shotgun (WGS) entry which is preliminary data.</text>
</comment>
<feature type="compositionally biased region" description="Polar residues" evidence="1">
    <location>
        <begin position="1"/>
        <end position="12"/>
    </location>
</feature>
<dbReference type="InterPro" id="IPR050923">
    <property type="entry name" value="Cell_Proc_Reg/RNA_Proc"/>
</dbReference>
<name>A0A498M947_LABRO</name>
<feature type="compositionally biased region" description="Basic and acidic residues" evidence="1">
    <location>
        <begin position="108"/>
        <end position="130"/>
    </location>
</feature>
<feature type="region of interest" description="Disordered" evidence="1">
    <location>
        <begin position="491"/>
        <end position="513"/>
    </location>
</feature>
<feature type="region of interest" description="Disordered" evidence="1">
    <location>
        <begin position="590"/>
        <end position="777"/>
    </location>
</feature>
<dbReference type="CDD" id="cd19856">
    <property type="entry name" value="DSRM_Kanadaptin"/>
    <property type="match status" value="1"/>
</dbReference>
<dbReference type="InterPro" id="IPR008984">
    <property type="entry name" value="SMAD_FHA_dom_sf"/>
</dbReference>
<evidence type="ECO:0000313" key="4">
    <source>
        <dbReference type="Proteomes" id="UP000290572"/>
    </source>
</evidence>
<feature type="compositionally biased region" description="Low complexity" evidence="1">
    <location>
        <begin position="62"/>
        <end position="82"/>
    </location>
</feature>
<evidence type="ECO:0000313" key="3">
    <source>
        <dbReference type="EMBL" id="RXN16353.1"/>
    </source>
</evidence>
<feature type="compositionally biased region" description="Polar residues" evidence="1">
    <location>
        <begin position="717"/>
        <end position="727"/>
    </location>
</feature>
<evidence type="ECO:0000259" key="2">
    <source>
        <dbReference type="PROSITE" id="PS50006"/>
    </source>
</evidence>
<dbReference type="Gene3D" id="2.60.200.20">
    <property type="match status" value="1"/>
</dbReference>
<sequence>MMESECSGQTENNHTEMETEKSSSLKIDQTGDTKQDVTSTNENTDDPFKKPDIFVAPTLPVKKSGGLNSSKKLAEELSSSSRSENKDTDIDTKHQQLPAKPTDTLTDPSDHHPSSERSEAQKVQSKPKDIRPKIAAKLPPAGKFPPLPYTEPPWGSVPDISYSFELLKNGAILDTVPLTQRSYFVVGRLPVCDVSLEHPSISRYHAVVQYRGRAGQDGVVGEEKGFYAYDLGSTHGTFVNKNKIPPKTYIRLRVGHVLKFGGSTRLFILQGPEFDEEAESELTVTELRERARKQREELEKRMMGDGSDEEEEKEDTEEVVPEEDENEENPFATEFQEDQEAAYLKDPKKALQGFYDREGEELEFEYEEKGHGTWLCRIKLPVDDAMGRQLVAEVTHPGKKKEAAVQCCLEACRILEARGLLRQEAVSRKRKKKNWEDEDFYDSDDDTFLDRTGAVEKKRTERMKKAGKIQERPDTYESLLAKLAEVEKELADTEKRLSSSGKGASSSSTEDPLDAFMSAVRNETALDGVERKKLHLHVAELKKESQRLRKLADMAKPTQLPSLQPNTSQFLDTEKPKKLSLPLFGAMKGGSKFKLKTGTIGTLPPKRANLPPELFDMKEMPPDGEEEEEEEEEDEEAKNKKSEDAVTDGEMEVQSAETASSEHSSADRAETKAHHPNAKGACEDQPAKIVTSNEKEKYKSPDLQDKNSSTPKEEIDNSATNVQSPKTNTKKKVFGPSRPPVTMSKQYPEDDPDYCVWVPPSGQTGDGRTHLNDKYGY</sequence>
<feature type="compositionally biased region" description="Basic and acidic residues" evidence="1">
    <location>
        <begin position="767"/>
        <end position="777"/>
    </location>
</feature>
<reference evidence="3 4" key="1">
    <citation type="submission" date="2018-03" db="EMBL/GenBank/DDBJ databases">
        <title>Draft genome sequence of Rohu Carp (Labeo rohita).</title>
        <authorList>
            <person name="Das P."/>
            <person name="Kushwaha B."/>
            <person name="Joshi C.G."/>
            <person name="Kumar D."/>
            <person name="Nagpure N.S."/>
            <person name="Sahoo L."/>
            <person name="Das S.P."/>
            <person name="Bit A."/>
            <person name="Patnaik S."/>
            <person name="Meher P.K."/>
            <person name="Jayasankar P."/>
            <person name="Koringa P.G."/>
            <person name="Patel N.V."/>
            <person name="Hinsu A.T."/>
            <person name="Kumar R."/>
            <person name="Pandey M."/>
            <person name="Agarwal S."/>
            <person name="Srivastava S."/>
            <person name="Singh M."/>
            <person name="Iquebal M.A."/>
            <person name="Jaiswal S."/>
            <person name="Angadi U.B."/>
            <person name="Kumar N."/>
            <person name="Raza M."/>
            <person name="Shah T.M."/>
            <person name="Rai A."/>
            <person name="Jena J.K."/>
        </authorList>
    </citation>
    <scope>NUCLEOTIDE SEQUENCE [LARGE SCALE GENOMIC DNA]</scope>
    <source>
        <strain evidence="3">DASCIFA01</strain>
        <tissue evidence="3">Testis</tissue>
    </source>
</reference>
<dbReference type="Proteomes" id="UP000290572">
    <property type="component" value="Unassembled WGS sequence"/>
</dbReference>
<feature type="compositionally biased region" description="Basic and acidic residues" evidence="1">
    <location>
        <begin position="664"/>
        <end position="673"/>
    </location>
</feature>
<feature type="region of interest" description="Disordered" evidence="1">
    <location>
        <begin position="297"/>
        <end position="330"/>
    </location>
</feature>
<dbReference type="FunFam" id="2.60.200.20:FF:000023">
    <property type="entry name" value="Solute carrier family 4 member 1 adaptor protein"/>
    <property type="match status" value="1"/>
</dbReference>
<evidence type="ECO:0000256" key="1">
    <source>
        <dbReference type="SAM" id="MobiDB-lite"/>
    </source>
</evidence>
<dbReference type="PROSITE" id="PS50006">
    <property type="entry name" value="FHA_DOMAIN"/>
    <property type="match status" value="1"/>
</dbReference>
<keyword evidence="5" id="KW-1267">Proteomics identification</keyword>
<dbReference type="STRING" id="84645.A0A498M947"/>
<dbReference type="PANTHER" id="PTHR23308">
    <property type="entry name" value="NUCLEAR INHIBITOR OF PROTEIN PHOSPHATASE-1"/>
    <property type="match status" value="1"/>
</dbReference>
<feature type="compositionally biased region" description="Acidic residues" evidence="1">
    <location>
        <begin position="622"/>
        <end position="636"/>
    </location>
</feature>
<keyword evidence="4" id="KW-1185">Reference proteome</keyword>
<feature type="compositionally biased region" description="Basic and acidic residues" evidence="1">
    <location>
        <begin position="83"/>
        <end position="94"/>
    </location>
</feature>
<feature type="compositionally biased region" description="Basic and acidic residues" evidence="1">
    <location>
        <begin position="13"/>
        <end position="35"/>
    </location>
</feature>
<organism evidence="3 4">
    <name type="scientific">Labeo rohita</name>
    <name type="common">Indian major carp</name>
    <name type="synonym">Cyprinus rohita</name>
    <dbReference type="NCBI Taxonomy" id="84645"/>
    <lineage>
        <taxon>Eukaryota</taxon>
        <taxon>Metazoa</taxon>
        <taxon>Chordata</taxon>
        <taxon>Craniata</taxon>
        <taxon>Vertebrata</taxon>
        <taxon>Euteleostomi</taxon>
        <taxon>Actinopterygii</taxon>
        <taxon>Neopterygii</taxon>
        <taxon>Teleostei</taxon>
        <taxon>Ostariophysi</taxon>
        <taxon>Cypriniformes</taxon>
        <taxon>Cyprinidae</taxon>
        <taxon>Labeoninae</taxon>
        <taxon>Labeonini</taxon>
        <taxon>Labeo</taxon>
    </lineage>
</organism>
<gene>
    <name evidence="3" type="ORF">ROHU_008408</name>
</gene>
<dbReference type="SUPFAM" id="SSF49879">
    <property type="entry name" value="SMAD/FHA domain"/>
    <property type="match status" value="1"/>
</dbReference>
<dbReference type="CDD" id="cd22677">
    <property type="entry name" value="FHA_Kanadaptin"/>
    <property type="match status" value="1"/>
</dbReference>
<feature type="compositionally biased region" description="Low complexity" evidence="1">
    <location>
        <begin position="498"/>
        <end position="508"/>
    </location>
</feature>